<proteinExistence type="predicted"/>
<dbReference type="AlphaFoldDB" id="A0A964E3Y2"/>
<comment type="caution">
    <text evidence="1">The sequence shown here is derived from an EMBL/GenBank/DDBJ whole genome shotgun (WGS) entry which is preliminary data.</text>
</comment>
<dbReference type="EMBL" id="JAESVA010000003">
    <property type="protein sequence ID" value="MCB8880413.1"/>
    <property type="molecule type" value="Genomic_DNA"/>
</dbReference>
<evidence type="ECO:0000313" key="2">
    <source>
        <dbReference type="Proteomes" id="UP000721844"/>
    </source>
</evidence>
<organism evidence="1 2">
    <name type="scientific">Acidisoma cellulosilyticum</name>
    <dbReference type="NCBI Taxonomy" id="2802395"/>
    <lineage>
        <taxon>Bacteria</taxon>
        <taxon>Pseudomonadati</taxon>
        <taxon>Pseudomonadota</taxon>
        <taxon>Alphaproteobacteria</taxon>
        <taxon>Acetobacterales</taxon>
        <taxon>Acidocellaceae</taxon>
        <taxon>Acidisoma</taxon>
    </lineage>
</organism>
<reference evidence="1 2" key="1">
    <citation type="journal article" date="2021" name="Microorganisms">
        <title>Acidisoma silvae sp. nov. and Acidisomacellulosilytica sp. nov., Two Acidophilic Bacteria Isolated from Decaying Wood, Hydrolyzing Cellulose and Producing Poly-3-hydroxybutyrate.</title>
        <authorList>
            <person name="Mieszkin S."/>
            <person name="Pouder E."/>
            <person name="Uroz S."/>
            <person name="Simon-Colin C."/>
            <person name="Alain K."/>
        </authorList>
    </citation>
    <scope>NUCLEOTIDE SEQUENCE [LARGE SCALE GENOMIC DNA]</scope>
    <source>
        <strain evidence="1 2">HW T5.17</strain>
    </source>
</reference>
<evidence type="ECO:0000313" key="1">
    <source>
        <dbReference type="EMBL" id="MCB8880413.1"/>
    </source>
</evidence>
<gene>
    <name evidence="1" type="ORF">ACELLULO517_09230</name>
</gene>
<name>A0A964E3Y2_9PROT</name>
<dbReference type="RefSeq" id="WP_227307060.1">
    <property type="nucleotide sequence ID" value="NZ_JAESVA010000003.1"/>
</dbReference>
<accession>A0A964E3Y2</accession>
<sequence>MRALRRLLQRDWDEIGQALLQIAARQLAEAARSRADAPHSAITVAQTAPDRLRLFITTADLIRREQGDSGKPPAPFLAPTAHDRANLRAALIDHIRKTIA</sequence>
<dbReference type="Proteomes" id="UP000721844">
    <property type="component" value="Unassembled WGS sequence"/>
</dbReference>
<keyword evidence="2" id="KW-1185">Reference proteome</keyword>
<protein>
    <submittedName>
        <fullName evidence="1">Uncharacterized protein</fullName>
    </submittedName>
</protein>